<dbReference type="HOGENOM" id="CLU_030011_2_0_0"/>
<name>F0SIY4_RUBBR</name>
<dbReference type="AlphaFoldDB" id="F0SIY4"/>
<evidence type="ECO:0000259" key="1">
    <source>
        <dbReference type="Pfam" id="PF04734"/>
    </source>
</evidence>
<feature type="domain" description="Neutral/alkaline non-lysosomal ceramidase N-terminal" evidence="1">
    <location>
        <begin position="19"/>
        <end position="244"/>
    </location>
</feature>
<dbReference type="EMBL" id="CP002546">
    <property type="protein sequence ID" value="ADY61833.1"/>
    <property type="molecule type" value="Genomic_DNA"/>
</dbReference>
<accession>F0SIY4</accession>
<reference evidence="3" key="1">
    <citation type="submission" date="2011-02" db="EMBL/GenBank/DDBJ databases">
        <title>The complete genome of Planctomyces brasiliensis DSM 5305.</title>
        <authorList>
            <person name="Lucas S."/>
            <person name="Copeland A."/>
            <person name="Lapidus A."/>
            <person name="Bruce D."/>
            <person name="Goodwin L."/>
            <person name="Pitluck S."/>
            <person name="Kyrpides N."/>
            <person name="Mavromatis K."/>
            <person name="Pagani I."/>
            <person name="Ivanova N."/>
            <person name="Ovchinnikova G."/>
            <person name="Lu M."/>
            <person name="Detter J.C."/>
            <person name="Han C."/>
            <person name="Land M."/>
            <person name="Hauser L."/>
            <person name="Markowitz V."/>
            <person name="Cheng J.-F."/>
            <person name="Hugenholtz P."/>
            <person name="Woyke T."/>
            <person name="Wu D."/>
            <person name="Tindall B."/>
            <person name="Pomrenke H.G."/>
            <person name="Brambilla E."/>
            <person name="Klenk H.-P."/>
            <person name="Eisen J.A."/>
        </authorList>
    </citation>
    <scope>NUCLEOTIDE SEQUENCE [LARGE SCALE GENOMIC DNA]</scope>
    <source>
        <strain evidence="3">ATCC 49424 / DSM 5305 / JCM 21570 / NBRC 103401 / IFAM 1448</strain>
    </source>
</reference>
<dbReference type="InterPro" id="IPR031329">
    <property type="entry name" value="NEUT/ALK_ceramidase_N"/>
</dbReference>
<dbReference type="OrthoDB" id="337762at2"/>
<dbReference type="RefSeq" id="WP_013630538.1">
    <property type="nucleotide sequence ID" value="NC_015174.1"/>
</dbReference>
<protein>
    <recommendedName>
        <fullName evidence="1">Neutral/alkaline non-lysosomal ceramidase N-terminal domain-containing protein</fullName>
    </recommendedName>
</protein>
<dbReference type="Proteomes" id="UP000006860">
    <property type="component" value="Chromosome"/>
</dbReference>
<evidence type="ECO:0000313" key="3">
    <source>
        <dbReference type="Proteomes" id="UP000006860"/>
    </source>
</evidence>
<gene>
    <name evidence="2" type="ordered locus">Plabr_4260</name>
</gene>
<sequence>MKTADSAPLAVRSSAFQGLIGIARGDITPPVGIYARNWGAAKHDVAETIHRPLTVNALVIKSLDNGPAQVLIDADMGWWRTPELFEAFRSRLFEEFSLQPGQLIYALTHTHAGPALMISDQDLPGMDLTRAWIDQTLETVIRTVRRAFSDCEESILDWNVGRCSLASNRDLPDPDNVPNKFLCGYNPDNSADDTLLIGRVSNMSGQLRATLVNYACHPTTLAADNKAISPDYIGAMRETMEASTGAPALFLLGSCGELAPRVQYVGDCEVADAHGRELGFAALSALSAMDPAGTEFSFQQELASGAPLAIWNHQPCSIPKTLSCRQLQVELPLKDWPSADELDRQRQECTDRVLAERLLRRRDVRKRLGDGRTFSLPLYIWRMGDAVLVGSCCEAYSILQQTLRRRFPDHTIVCMNLINGTIGYLAPAELYDVDIYPVWQTPFDRGALETMIDTLVEAIDDILHT</sequence>
<keyword evidence="3" id="KW-1185">Reference proteome</keyword>
<proteinExistence type="predicted"/>
<dbReference type="STRING" id="756272.Plabr_4260"/>
<organism evidence="2 3">
    <name type="scientific">Rubinisphaera brasiliensis (strain ATCC 49424 / DSM 5305 / JCM 21570 / IAM 15109 / NBRC 103401 / IFAM 1448)</name>
    <name type="common">Planctomyces brasiliensis</name>
    <dbReference type="NCBI Taxonomy" id="756272"/>
    <lineage>
        <taxon>Bacteria</taxon>
        <taxon>Pseudomonadati</taxon>
        <taxon>Planctomycetota</taxon>
        <taxon>Planctomycetia</taxon>
        <taxon>Planctomycetales</taxon>
        <taxon>Planctomycetaceae</taxon>
        <taxon>Rubinisphaera</taxon>
    </lineage>
</organism>
<dbReference type="eggNOG" id="COG2133">
    <property type="taxonomic scope" value="Bacteria"/>
</dbReference>
<evidence type="ECO:0000313" key="2">
    <source>
        <dbReference type="EMBL" id="ADY61833.1"/>
    </source>
</evidence>
<dbReference type="KEGG" id="pbs:Plabr_4260"/>
<dbReference type="Pfam" id="PF04734">
    <property type="entry name" value="Ceramidase_alk"/>
    <property type="match status" value="1"/>
</dbReference>